<organism evidence="1 2">
    <name type="scientific">Rhynchophorus ferrugineus</name>
    <name type="common">Red palm weevil</name>
    <name type="synonym">Curculio ferrugineus</name>
    <dbReference type="NCBI Taxonomy" id="354439"/>
    <lineage>
        <taxon>Eukaryota</taxon>
        <taxon>Metazoa</taxon>
        <taxon>Ecdysozoa</taxon>
        <taxon>Arthropoda</taxon>
        <taxon>Hexapoda</taxon>
        <taxon>Insecta</taxon>
        <taxon>Pterygota</taxon>
        <taxon>Neoptera</taxon>
        <taxon>Endopterygota</taxon>
        <taxon>Coleoptera</taxon>
        <taxon>Polyphaga</taxon>
        <taxon>Cucujiformia</taxon>
        <taxon>Curculionidae</taxon>
        <taxon>Dryophthorinae</taxon>
        <taxon>Rhynchophorus</taxon>
    </lineage>
</organism>
<comment type="caution">
    <text evidence="1">The sequence shown here is derived from an EMBL/GenBank/DDBJ whole genome shotgun (WGS) entry which is preliminary data.</text>
</comment>
<proteinExistence type="predicted"/>
<name>A0A834IEH1_RHYFE</name>
<gene>
    <name evidence="1" type="ORF">GWI33_006721</name>
</gene>
<dbReference type="EMBL" id="JAACXV010000339">
    <property type="protein sequence ID" value="KAF7279797.1"/>
    <property type="molecule type" value="Genomic_DNA"/>
</dbReference>
<reference evidence="1" key="1">
    <citation type="submission" date="2020-08" db="EMBL/GenBank/DDBJ databases">
        <title>Genome sequencing and assembly of the red palm weevil Rhynchophorus ferrugineus.</title>
        <authorList>
            <person name="Dias G.B."/>
            <person name="Bergman C.M."/>
            <person name="Manee M."/>
        </authorList>
    </citation>
    <scope>NUCLEOTIDE SEQUENCE</scope>
    <source>
        <strain evidence="1">AA-2017</strain>
        <tissue evidence="1">Whole larva</tissue>
    </source>
</reference>
<evidence type="ECO:0000313" key="2">
    <source>
        <dbReference type="Proteomes" id="UP000625711"/>
    </source>
</evidence>
<dbReference type="AlphaFoldDB" id="A0A834IEH1"/>
<accession>A0A834IEH1</accession>
<evidence type="ECO:0000313" key="1">
    <source>
        <dbReference type="EMBL" id="KAF7279797.1"/>
    </source>
</evidence>
<sequence length="109" mass="11961">MELLIGLKVKRASDRNLAVLKPQIVADTKPNWISAKLTFLSQTAVGKKSVVLKMASTCWPPCASKLSPNRVCHGTPHSIGSLDIAKDYKAVNGVTTKNKCQAINRHWKH</sequence>
<keyword evidence="2" id="KW-1185">Reference proteome</keyword>
<protein>
    <submittedName>
        <fullName evidence="1">Uncharacterized protein</fullName>
    </submittedName>
</protein>
<dbReference type="Proteomes" id="UP000625711">
    <property type="component" value="Unassembled WGS sequence"/>
</dbReference>